<gene>
    <name evidence="1" type="ORF">ABVQ20_12565</name>
</gene>
<proteinExistence type="predicted"/>
<dbReference type="Proteomes" id="UP001548832">
    <property type="component" value="Unassembled WGS sequence"/>
</dbReference>
<evidence type="ECO:0008006" key="3">
    <source>
        <dbReference type="Google" id="ProtNLM"/>
    </source>
</evidence>
<dbReference type="RefSeq" id="WP_354459817.1">
    <property type="nucleotide sequence ID" value="NZ_JBEWSZ010000001.1"/>
</dbReference>
<evidence type="ECO:0000313" key="2">
    <source>
        <dbReference type="Proteomes" id="UP001548832"/>
    </source>
</evidence>
<reference evidence="1 2" key="1">
    <citation type="submission" date="2024-06" db="EMBL/GenBank/DDBJ databases">
        <authorList>
            <person name="Kim D.-U."/>
        </authorList>
    </citation>
    <scope>NUCLEOTIDE SEQUENCE [LARGE SCALE GENOMIC DNA]</scope>
    <source>
        <strain evidence="1 2">KACC15460</strain>
    </source>
</reference>
<keyword evidence="2" id="KW-1185">Reference proteome</keyword>
<name>A0ABV2DCQ3_9HYPH</name>
<sequence length="151" mass="15792">MSFRKIGLLALVVLVFTVGFMAIIMQQKGAPPPPKPVAVVQPFDGKLNIQAIDDLRVGGRKILLCGAAFTKPQALRQLITQAARRDYQGLAVTCKPVGAGTPCDGKVASRFGDALVVQCLTPDGADLAARLTQGGMLCGQPAQAGDAYKPC</sequence>
<accession>A0ABV2DCQ3</accession>
<dbReference type="EMBL" id="JBEWSZ010000001">
    <property type="protein sequence ID" value="MET2827808.1"/>
    <property type="molecule type" value="Genomic_DNA"/>
</dbReference>
<protein>
    <recommendedName>
        <fullName evidence="3">Nuclease</fullName>
    </recommendedName>
</protein>
<organism evidence="1 2">
    <name type="scientific">Mesorhizobium shangrilense</name>
    <dbReference type="NCBI Taxonomy" id="460060"/>
    <lineage>
        <taxon>Bacteria</taxon>
        <taxon>Pseudomonadati</taxon>
        <taxon>Pseudomonadota</taxon>
        <taxon>Alphaproteobacteria</taxon>
        <taxon>Hyphomicrobiales</taxon>
        <taxon>Phyllobacteriaceae</taxon>
        <taxon>Mesorhizobium</taxon>
    </lineage>
</organism>
<evidence type="ECO:0000313" key="1">
    <source>
        <dbReference type="EMBL" id="MET2827808.1"/>
    </source>
</evidence>
<comment type="caution">
    <text evidence="1">The sequence shown here is derived from an EMBL/GenBank/DDBJ whole genome shotgun (WGS) entry which is preliminary data.</text>
</comment>